<dbReference type="GO" id="GO:0006412">
    <property type="term" value="P:translation"/>
    <property type="evidence" value="ECO:0007669"/>
    <property type="project" value="InterPro"/>
</dbReference>
<feature type="transmembrane region" description="Helical" evidence="4">
    <location>
        <begin position="191"/>
        <end position="218"/>
    </location>
</feature>
<evidence type="ECO:0008006" key="9">
    <source>
        <dbReference type="Google" id="ProtNLM"/>
    </source>
</evidence>
<evidence type="ECO:0000256" key="1">
    <source>
        <dbReference type="ARBA" id="ARBA00007197"/>
    </source>
</evidence>
<dbReference type="InterPro" id="IPR013823">
    <property type="entry name" value="Ribosomal_bL12_C"/>
</dbReference>
<keyword evidence="4" id="KW-0812">Transmembrane</keyword>
<dbReference type="Gene3D" id="3.30.1390.10">
    <property type="match status" value="1"/>
</dbReference>
<reference evidence="7 8" key="1">
    <citation type="journal article" date="2020" name="ISME J.">
        <title>Uncovering the hidden diversity of litter-decomposition mechanisms in mushroom-forming fungi.</title>
        <authorList>
            <person name="Floudas D."/>
            <person name="Bentzer J."/>
            <person name="Ahren D."/>
            <person name="Johansson T."/>
            <person name="Persson P."/>
            <person name="Tunlid A."/>
        </authorList>
    </citation>
    <scope>NUCLEOTIDE SEQUENCE [LARGE SCALE GENOMIC DNA]</scope>
    <source>
        <strain evidence="7 8">CBS 661.87</strain>
    </source>
</reference>
<keyword evidence="4" id="KW-0472">Membrane</keyword>
<dbReference type="PANTHER" id="PTHR45987">
    <property type="entry name" value="39S RIBOSOMAL PROTEIN L12"/>
    <property type="match status" value="1"/>
</dbReference>
<evidence type="ECO:0000259" key="6">
    <source>
        <dbReference type="Pfam" id="PF16320"/>
    </source>
</evidence>
<evidence type="ECO:0000256" key="3">
    <source>
        <dbReference type="ARBA" id="ARBA00023274"/>
    </source>
</evidence>
<keyword evidence="3" id="KW-0687">Ribonucleoprotein</keyword>
<dbReference type="InterPro" id="IPR014719">
    <property type="entry name" value="Ribosomal_bL12_C/ClpS-like"/>
</dbReference>
<dbReference type="InterPro" id="IPR000206">
    <property type="entry name" value="Ribosomal_bL12"/>
</dbReference>
<keyword evidence="4" id="KW-1133">Transmembrane helix</keyword>
<comment type="caution">
    <text evidence="7">The sequence shown here is derived from an EMBL/GenBank/DDBJ whole genome shotgun (WGS) entry which is preliminary data.</text>
</comment>
<proteinExistence type="inferred from homology"/>
<feature type="transmembrane region" description="Helical" evidence="4">
    <location>
        <begin position="106"/>
        <end position="126"/>
    </location>
</feature>
<organism evidence="7 8">
    <name type="scientific">Tricholomella constricta</name>
    <dbReference type="NCBI Taxonomy" id="117010"/>
    <lineage>
        <taxon>Eukaryota</taxon>
        <taxon>Fungi</taxon>
        <taxon>Dikarya</taxon>
        <taxon>Basidiomycota</taxon>
        <taxon>Agaricomycotina</taxon>
        <taxon>Agaricomycetes</taxon>
        <taxon>Agaricomycetidae</taxon>
        <taxon>Agaricales</taxon>
        <taxon>Tricholomatineae</taxon>
        <taxon>Lyophyllaceae</taxon>
        <taxon>Tricholomella</taxon>
    </lineage>
</organism>
<protein>
    <recommendedName>
        <fullName evidence="9">Ribosomal protein L7/L12 C-terminal domain-containing protein</fullName>
    </recommendedName>
</protein>
<dbReference type="GO" id="GO:0003735">
    <property type="term" value="F:structural constituent of ribosome"/>
    <property type="evidence" value="ECO:0007669"/>
    <property type="project" value="InterPro"/>
</dbReference>
<dbReference type="Pfam" id="PF16320">
    <property type="entry name" value="Ribosomal_L12_N"/>
    <property type="match status" value="1"/>
</dbReference>
<sequence>MNSTILVASANTTVPKYDPATTNIVRGTHQQLVAFLVLNIWPSHLGIPVLLAIIFFSKKIQRHATFINLCITFIIAGFSSSLLAYAGKTTGPEPSPVLCLLQASLLYGYPPMTSVAAFALVLQMFLVIRASYYGKELLERNHVVRLWVMLIAPYIAFFVGLLSTAVIGAAYPTEVSRNRRFFYCSVRSQPLTNSITICAAMFLFATIFVEGWLAVILYKRWMTLTSKGINLKESLDLSMPLRVLAYGAYSTVALSLSLLSIKAPQSPAPDLIIATAPTFLMLIFGTQKSASSSSRIATTSRCLATATEASKSTLPPPPAPTSNDATVSRIVDDISGLTLLQASDLVAQLKEKPKEKTIFNVKLESFDAGAKPKIIREVKALVPNLTLIDAKKFVESLPKVLKENLPKEDAEKLQKTFEALGAVVKLD</sequence>
<dbReference type="GO" id="GO:0003729">
    <property type="term" value="F:mRNA binding"/>
    <property type="evidence" value="ECO:0007669"/>
    <property type="project" value="TreeGrafter"/>
</dbReference>
<evidence type="ECO:0000256" key="4">
    <source>
        <dbReference type="SAM" id="Phobius"/>
    </source>
</evidence>
<dbReference type="EMBL" id="JAACJP010000001">
    <property type="protein sequence ID" value="KAF5388111.1"/>
    <property type="molecule type" value="Genomic_DNA"/>
</dbReference>
<dbReference type="SUPFAM" id="SSF54736">
    <property type="entry name" value="ClpS-like"/>
    <property type="match status" value="1"/>
</dbReference>
<feature type="transmembrane region" description="Helical" evidence="4">
    <location>
        <begin position="146"/>
        <end position="171"/>
    </location>
</feature>
<evidence type="ECO:0000313" key="8">
    <source>
        <dbReference type="Proteomes" id="UP000565441"/>
    </source>
</evidence>
<dbReference type="GO" id="GO:0005762">
    <property type="term" value="C:mitochondrial large ribosomal subunit"/>
    <property type="evidence" value="ECO:0007669"/>
    <property type="project" value="TreeGrafter"/>
</dbReference>
<evidence type="ECO:0000256" key="2">
    <source>
        <dbReference type="ARBA" id="ARBA00022980"/>
    </source>
</evidence>
<gene>
    <name evidence="7" type="ORF">D9615_000038</name>
</gene>
<comment type="similarity">
    <text evidence="1">Belongs to the bacterial ribosomal protein bL12 family.</text>
</comment>
<dbReference type="FunFam" id="3.30.1390.10:FF:000001">
    <property type="entry name" value="50S ribosomal protein L7/L12"/>
    <property type="match status" value="1"/>
</dbReference>
<dbReference type="InterPro" id="IPR008932">
    <property type="entry name" value="Ribosomal_bL12_oligo"/>
</dbReference>
<dbReference type="OrthoDB" id="3222065at2759"/>
<keyword evidence="8" id="KW-1185">Reference proteome</keyword>
<dbReference type="AlphaFoldDB" id="A0A8H5HR69"/>
<feature type="domain" description="Large ribosomal subunit protein bL12 oligomerization" evidence="6">
    <location>
        <begin position="327"/>
        <end position="352"/>
    </location>
</feature>
<feature type="domain" description="Large ribosomal subunit protein bL12 C-terminal" evidence="5">
    <location>
        <begin position="359"/>
        <end position="426"/>
    </location>
</feature>
<dbReference type="Pfam" id="PF00542">
    <property type="entry name" value="Ribosomal_L12"/>
    <property type="match status" value="1"/>
</dbReference>
<keyword evidence="2" id="KW-0689">Ribosomal protein</keyword>
<evidence type="ECO:0000313" key="7">
    <source>
        <dbReference type="EMBL" id="KAF5388111.1"/>
    </source>
</evidence>
<dbReference type="PANTHER" id="PTHR45987:SF4">
    <property type="entry name" value="LARGE RIBOSOMAL SUBUNIT PROTEIN BL12M"/>
    <property type="match status" value="1"/>
</dbReference>
<name>A0A8H5HR69_9AGAR</name>
<evidence type="ECO:0000259" key="5">
    <source>
        <dbReference type="Pfam" id="PF00542"/>
    </source>
</evidence>
<accession>A0A8H5HR69</accession>
<feature type="transmembrane region" description="Helical" evidence="4">
    <location>
        <begin position="32"/>
        <end position="54"/>
    </location>
</feature>
<feature type="transmembrane region" description="Helical" evidence="4">
    <location>
        <begin position="66"/>
        <end position="86"/>
    </location>
</feature>
<dbReference type="Proteomes" id="UP000565441">
    <property type="component" value="Unassembled WGS sequence"/>
</dbReference>